<dbReference type="PANTHER" id="PTHR11811">
    <property type="entry name" value="6-PHOSPHOGLUCONATE DEHYDROGENASE"/>
    <property type="match status" value="1"/>
</dbReference>
<dbReference type="InterPro" id="IPR006113">
    <property type="entry name" value="6PGDH_Gnd/GntZ"/>
</dbReference>
<organism evidence="11 12">
    <name type="scientific">Domibacillus iocasae</name>
    <dbReference type="NCBI Taxonomy" id="1714016"/>
    <lineage>
        <taxon>Bacteria</taxon>
        <taxon>Bacillati</taxon>
        <taxon>Bacillota</taxon>
        <taxon>Bacilli</taxon>
        <taxon>Bacillales</taxon>
        <taxon>Bacillaceae</taxon>
        <taxon>Domibacillus</taxon>
    </lineage>
</organism>
<feature type="binding site" description="in other chain" evidence="7">
    <location>
        <begin position="186"/>
        <end position="187"/>
    </location>
    <ligand>
        <name>substrate</name>
        <note>ligand shared between dimeric partners</note>
    </ligand>
</feature>
<evidence type="ECO:0000256" key="4">
    <source>
        <dbReference type="ARBA" id="ARBA00023064"/>
    </source>
</evidence>
<dbReference type="AlphaFoldDB" id="A0A1E7DPD9"/>
<feature type="binding site" description="in other chain" evidence="7">
    <location>
        <position position="103"/>
    </location>
    <ligand>
        <name>substrate</name>
        <note>ligand shared between dimeric partners</note>
    </ligand>
</feature>
<evidence type="ECO:0000256" key="5">
    <source>
        <dbReference type="PIRNR" id="PIRNR000109"/>
    </source>
</evidence>
<dbReference type="GO" id="GO:0050661">
    <property type="term" value="F:NADP binding"/>
    <property type="evidence" value="ECO:0007669"/>
    <property type="project" value="InterPro"/>
</dbReference>
<dbReference type="PROSITE" id="PS00461">
    <property type="entry name" value="6PGD"/>
    <property type="match status" value="1"/>
</dbReference>
<dbReference type="EMBL" id="MAMP01000021">
    <property type="protein sequence ID" value="OES44923.1"/>
    <property type="molecule type" value="Genomic_DNA"/>
</dbReference>
<comment type="similarity">
    <text evidence="1 5 9">Belongs to the 6-phosphogluconate dehydrogenase family.</text>
</comment>
<gene>
    <name evidence="11" type="ORF">BA724_06580</name>
</gene>
<evidence type="ECO:0000256" key="3">
    <source>
        <dbReference type="ARBA" id="ARBA00023002"/>
    </source>
</evidence>
<dbReference type="Gene3D" id="3.40.50.720">
    <property type="entry name" value="NAD(P)-binding Rossmann-like Domain"/>
    <property type="match status" value="1"/>
</dbReference>
<evidence type="ECO:0000256" key="6">
    <source>
        <dbReference type="PIRSR" id="PIRSR000109-1"/>
    </source>
</evidence>
<comment type="function">
    <text evidence="5">Catalyzes the oxidative decarboxylation of 6-phosphogluconate to ribulose 5-phosphate and CO(2), with concomitant reduction of NADP to NADPH.</text>
</comment>
<dbReference type="NCBIfam" id="TIGR00873">
    <property type="entry name" value="gnd"/>
    <property type="match status" value="1"/>
</dbReference>
<dbReference type="STRING" id="1714016.BA724_06580"/>
<dbReference type="NCBIfam" id="NF006765">
    <property type="entry name" value="PRK09287.1"/>
    <property type="match status" value="1"/>
</dbReference>
<dbReference type="PRINTS" id="PR00076">
    <property type="entry name" value="6PGDHDRGNASE"/>
</dbReference>
<feature type="active site" description="Proton acceptor" evidence="6">
    <location>
        <position position="183"/>
    </location>
</feature>
<comment type="caution">
    <text evidence="11">The sequence shown here is derived from an EMBL/GenBank/DDBJ whole genome shotgun (WGS) entry which is preliminary data.</text>
</comment>
<feature type="binding site" evidence="8">
    <location>
        <begin position="75"/>
        <end position="77"/>
    </location>
    <ligand>
        <name>NADP(+)</name>
        <dbReference type="ChEBI" id="CHEBI:58349"/>
    </ligand>
</feature>
<name>A0A1E7DPD9_9BACI</name>
<dbReference type="InterPro" id="IPR006183">
    <property type="entry name" value="Pgluconate_DH"/>
</dbReference>
<comment type="subunit">
    <text evidence="2 5">Homodimer.</text>
</comment>
<feature type="binding site" description="in other chain" evidence="7">
    <location>
        <position position="191"/>
    </location>
    <ligand>
        <name>substrate</name>
        <note>ligand shared between dimeric partners</note>
    </ligand>
</feature>
<dbReference type="OrthoDB" id="9804542at2"/>
<dbReference type="Gene3D" id="1.10.1040.10">
    <property type="entry name" value="N-(1-d-carboxylethyl)-l-norvaline Dehydrogenase, domain 2"/>
    <property type="match status" value="1"/>
</dbReference>
<comment type="pathway">
    <text evidence="5 9">Carbohydrate degradation; pentose phosphate pathway; D-ribulose 5-phosphate from D-glucose 6-phosphate (oxidative stage): step 3/3.</text>
</comment>
<accession>A0A1E7DPD9</accession>
<dbReference type="EC" id="1.1.1.44" evidence="5 9"/>
<evidence type="ECO:0000256" key="7">
    <source>
        <dbReference type="PIRSR" id="PIRSR000109-2"/>
    </source>
</evidence>
<feature type="binding site" evidence="7">
    <location>
        <position position="448"/>
    </location>
    <ligand>
        <name>substrate</name>
        <note>ligand shared between dimeric partners</note>
    </ligand>
</feature>
<keyword evidence="4 9" id="KW-0311">Gluconate utilization</keyword>
<proteinExistence type="inferred from homology"/>
<feature type="binding site" description="in other chain" evidence="7">
    <location>
        <begin position="129"/>
        <end position="131"/>
    </location>
    <ligand>
        <name>substrate</name>
        <note>ligand shared between dimeric partners</note>
    </ligand>
</feature>
<evidence type="ECO:0000256" key="8">
    <source>
        <dbReference type="PIRSR" id="PIRSR000109-3"/>
    </source>
</evidence>
<dbReference type="InterPro" id="IPR006115">
    <property type="entry name" value="6PGDH_NADP-bd"/>
</dbReference>
<feature type="binding site" evidence="8">
    <location>
        <begin position="33"/>
        <end position="35"/>
    </location>
    <ligand>
        <name>NADP(+)</name>
        <dbReference type="ChEBI" id="CHEBI:58349"/>
    </ligand>
</feature>
<dbReference type="SUPFAM" id="SSF48179">
    <property type="entry name" value="6-phosphogluconate dehydrogenase C-terminal domain-like"/>
    <property type="match status" value="1"/>
</dbReference>
<dbReference type="InterPro" id="IPR006184">
    <property type="entry name" value="6PGdom_BS"/>
</dbReference>
<dbReference type="SMART" id="SM01350">
    <property type="entry name" value="6PGD"/>
    <property type="match status" value="1"/>
</dbReference>
<evidence type="ECO:0000256" key="1">
    <source>
        <dbReference type="ARBA" id="ARBA00008419"/>
    </source>
</evidence>
<dbReference type="Proteomes" id="UP000095658">
    <property type="component" value="Unassembled WGS sequence"/>
</dbReference>
<dbReference type="InterPro" id="IPR006114">
    <property type="entry name" value="6PGDH_C"/>
</dbReference>
<keyword evidence="5 9" id="KW-0521">NADP</keyword>
<dbReference type="GO" id="GO:0004616">
    <property type="term" value="F:phosphogluconate dehydrogenase (decarboxylating) activity"/>
    <property type="evidence" value="ECO:0007669"/>
    <property type="project" value="UniProtKB-EC"/>
</dbReference>
<dbReference type="InterPro" id="IPR013328">
    <property type="entry name" value="6PGD_dom2"/>
</dbReference>
<reference evidence="11 12" key="1">
    <citation type="submission" date="2016-06" db="EMBL/GenBank/DDBJ databases">
        <title>Domibacillus iocasae genome sequencing.</title>
        <authorList>
            <person name="Verma A."/>
            <person name="Pal Y."/>
            <person name="Ojha A.K."/>
            <person name="Krishnamurthi S."/>
        </authorList>
    </citation>
    <scope>NUCLEOTIDE SEQUENCE [LARGE SCALE GENOMIC DNA]</scope>
    <source>
        <strain evidence="11 12">DSM 29979</strain>
    </source>
</reference>
<protein>
    <recommendedName>
        <fullName evidence="5 9">6-phosphogluconate dehydrogenase, decarboxylating</fullName>
        <ecNumber evidence="5 9">1.1.1.44</ecNumber>
    </recommendedName>
</protein>
<dbReference type="FunFam" id="1.20.5.320:FF:000001">
    <property type="entry name" value="6-phosphogluconate dehydrogenase, decarboxylating"/>
    <property type="match status" value="1"/>
</dbReference>
<feature type="binding site" evidence="8">
    <location>
        <begin position="10"/>
        <end position="15"/>
    </location>
    <ligand>
        <name>NADP(+)</name>
        <dbReference type="ChEBI" id="CHEBI:58349"/>
    </ligand>
</feature>
<keyword evidence="12" id="KW-1185">Reference proteome</keyword>
<evidence type="ECO:0000256" key="9">
    <source>
        <dbReference type="RuleBase" id="RU000485"/>
    </source>
</evidence>
<dbReference type="RefSeq" id="WP_069938545.1">
    <property type="nucleotide sequence ID" value="NZ_MAMP01000021.1"/>
</dbReference>
<feature type="binding site" description="in other chain" evidence="7">
    <location>
        <position position="261"/>
    </location>
    <ligand>
        <name>substrate</name>
        <note>ligand shared between dimeric partners</note>
    </ligand>
</feature>
<dbReference type="InterPro" id="IPR008927">
    <property type="entry name" value="6-PGluconate_DH-like_C_sf"/>
</dbReference>
<keyword evidence="3 5" id="KW-0560">Oxidoreductase</keyword>
<evidence type="ECO:0000313" key="11">
    <source>
        <dbReference type="EMBL" id="OES44923.1"/>
    </source>
</evidence>
<dbReference type="Gene3D" id="1.20.5.320">
    <property type="entry name" value="6-Phosphogluconate Dehydrogenase, domain 3"/>
    <property type="match status" value="1"/>
</dbReference>
<evidence type="ECO:0000313" key="12">
    <source>
        <dbReference type="Proteomes" id="UP000095658"/>
    </source>
</evidence>
<feature type="binding site" evidence="7">
    <location>
        <position position="454"/>
    </location>
    <ligand>
        <name>substrate</name>
        <note>ligand shared between dimeric partners</note>
    </ligand>
</feature>
<dbReference type="GO" id="GO:0006098">
    <property type="term" value="P:pentose-phosphate shunt"/>
    <property type="evidence" value="ECO:0007669"/>
    <property type="project" value="UniProtKB-UniPathway"/>
</dbReference>
<evidence type="ECO:0000259" key="10">
    <source>
        <dbReference type="SMART" id="SM01350"/>
    </source>
</evidence>
<dbReference type="Pfam" id="PF00393">
    <property type="entry name" value="6PGD"/>
    <property type="match status" value="1"/>
</dbReference>
<dbReference type="SUPFAM" id="SSF51735">
    <property type="entry name" value="NAD(P)-binding Rossmann-fold domains"/>
    <property type="match status" value="1"/>
</dbReference>
<feature type="binding site" evidence="8">
    <location>
        <position position="103"/>
    </location>
    <ligand>
        <name>NADP(+)</name>
        <dbReference type="ChEBI" id="CHEBI:58349"/>
    </ligand>
</feature>
<dbReference type="GO" id="GO:0019521">
    <property type="term" value="P:D-gluconate metabolic process"/>
    <property type="evidence" value="ECO:0007669"/>
    <property type="project" value="UniProtKB-KW"/>
</dbReference>
<comment type="catalytic activity">
    <reaction evidence="5 9">
        <text>6-phospho-D-gluconate + NADP(+) = D-ribulose 5-phosphate + CO2 + NADPH</text>
        <dbReference type="Rhea" id="RHEA:10116"/>
        <dbReference type="ChEBI" id="CHEBI:16526"/>
        <dbReference type="ChEBI" id="CHEBI:57783"/>
        <dbReference type="ChEBI" id="CHEBI:58121"/>
        <dbReference type="ChEBI" id="CHEBI:58349"/>
        <dbReference type="ChEBI" id="CHEBI:58759"/>
        <dbReference type="EC" id="1.1.1.44"/>
    </reaction>
</comment>
<feature type="binding site" description="in other chain" evidence="7">
    <location>
        <position position="288"/>
    </location>
    <ligand>
        <name>substrate</name>
        <note>ligand shared between dimeric partners</note>
    </ligand>
</feature>
<dbReference type="UniPathway" id="UPA00115">
    <property type="reaction ID" value="UER00410"/>
</dbReference>
<dbReference type="PIRSF" id="PIRSF000109">
    <property type="entry name" value="6PGD"/>
    <property type="match status" value="1"/>
</dbReference>
<dbReference type="FunFam" id="3.40.50.720:FF:000007">
    <property type="entry name" value="6-phosphogluconate dehydrogenase, decarboxylating"/>
    <property type="match status" value="1"/>
</dbReference>
<feature type="active site" description="Proton donor" evidence="6">
    <location>
        <position position="190"/>
    </location>
</feature>
<evidence type="ECO:0000256" key="2">
    <source>
        <dbReference type="ARBA" id="ARBA00011738"/>
    </source>
</evidence>
<sequence>MTKQQIGVVGLAVMGKNLALNIESRGYSVAVFNRSADKTTAFLQEEAKGKNFKGAYSVEEFVNSLEKPRKILLMVKAGTATDATIDSLKPHLDKGDIIIDGGNTFFQDTVRRNKELAGLGFNFVGTGVSGGEEGALKGPSIMPGGQREAFELVRPIFEAIAAKVDGEACTTYIGPDGAGHYVKMVHNGIEYGDMQLIAEAYFILKNVIGLSTDELAETFAEWNKGELDSYLIEITADIFTKKDDETGKPLVDVILDAAGQKGTGKWTSQNALDLGVPLPIITESVFARFISALKDQRVAASKELSGPSAVEVSEDQKKDLIEAVRQALYMSKICSYAQGFAQMKAASEEYGWDLRYGDIAMIFRGGCIIRAQFLQKIKEAFDQNPALPNLLLDGYFKDIVQNYQTSLRKVVSLAIETGIPVPSFASAIAYYDSYRTETLPANLIQAQRDYFGAHTYKRVDKEGTFHTEWMK</sequence>
<dbReference type="FunFam" id="1.10.1040.10:FF:000002">
    <property type="entry name" value="6-phosphogluconate dehydrogenase, decarboxylating"/>
    <property type="match status" value="1"/>
</dbReference>
<dbReference type="Pfam" id="PF03446">
    <property type="entry name" value="NAD_binding_2"/>
    <property type="match status" value="1"/>
</dbReference>
<dbReference type="InterPro" id="IPR036291">
    <property type="entry name" value="NAD(P)-bd_dom_sf"/>
</dbReference>
<keyword evidence="5 9" id="KW-0570">Pentose shunt</keyword>
<feature type="domain" description="6-phosphogluconate dehydrogenase C-terminal" evidence="10">
    <location>
        <begin position="179"/>
        <end position="470"/>
    </location>
</feature>